<accession>A0AAX4NZ85</accession>
<dbReference type="Proteomes" id="UP001472866">
    <property type="component" value="Chromosome 01"/>
</dbReference>
<feature type="compositionally biased region" description="Polar residues" evidence="2">
    <location>
        <begin position="85"/>
        <end position="98"/>
    </location>
</feature>
<keyword evidence="4" id="KW-1185">Reference proteome</keyword>
<keyword evidence="1" id="KW-0175">Coiled coil</keyword>
<feature type="region of interest" description="Disordered" evidence="2">
    <location>
        <begin position="863"/>
        <end position="927"/>
    </location>
</feature>
<evidence type="ECO:0000313" key="3">
    <source>
        <dbReference type="EMBL" id="WZN59277.1"/>
    </source>
</evidence>
<feature type="compositionally biased region" description="Basic and acidic residues" evidence="2">
    <location>
        <begin position="778"/>
        <end position="798"/>
    </location>
</feature>
<feature type="region of interest" description="Disordered" evidence="2">
    <location>
        <begin position="334"/>
        <end position="355"/>
    </location>
</feature>
<organism evidence="3 4">
    <name type="scientific">Chloropicon roscoffensis</name>
    <dbReference type="NCBI Taxonomy" id="1461544"/>
    <lineage>
        <taxon>Eukaryota</taxon>
        <taxon>Viridiplantae</taxon>
        <taxon>Chlorophyta</taxon>
        <taxon>Chloropicophyceae</taxon>
        <taxon>Chloropicales</taxon>
        <taxon>Chloropicaceae</taxon>
        <taxon>Chloropicon</taxon>
    </lineage>
</organism>
<feature type="region of interest" description="Disordered" evidence="2">
    <location>
        <begin position="1112"/>
        <end position="1149"/>
    </location>
</feature>
<sequence>MVRREMSTNAIGDVVPMRRLKFKRSKSVETKASTRYSAGSAKASLESDKENLSASFDGKVAKQGPLRSSSTVSLARKKRAPLSVLSRSNSKETASFHTAKSEAACSKENPVASLESRTTEPSALSPKRSVSSTAQSRARVEAAAPPPAEEYLSQSSEGEHSFDAFDDASTLDGSLLLSPYDSPAAQALISELEEEADFLRQSWDVKSVGTSPFAGDASASGGTGSVERAEAVEMGAMLLLCLSAGHSSRLGFRCKVAEVEKKEAEDRAGRLEQELAQSEAVRRAQEETIRRLDETLAHAEESSRADISRQEGLVEGLWGELRALKKEARRGIEEARAEATRAPSADAQTQSEPTASGAEIVVDTREWLDFSCQVNTIDNSFNPVFTGAAGGYFVQAGSPGGSCASPCSSESSSSEGETDPMVHIAADALRLRRQNAKLKETIDSLARTSKSTQEELLRRNAELLERVERQASENFELVCKHRQSLSKLSEVLEERERDQSRGGGNGEALKEANAVLRRELEIRENDLQDLRRELMGFVEKLQEQQHRLTQAAAEQQVALRDRLEAGYRKELEQRLSEQGKAQARREEEAAERARDQAEVALGARAEALRAEKEEAVAALQEALLSLEGLESGMEQVRREKEHSERELLGIIEELNQGRKESEDVSGEKTREALRRQEADLRSAFDADLAGALERQEAALKGEAAAREESALASLTEDLHQKTESALSSLRRELEGEARAALDVAMAAKAKEAEEALASLSRGHAAQLEEMVAAHSEEVASLREELDRSAEEGRARSAELEAAAEEAAQKADALEGMKESMENALAALEQQSEALEMTMAALKEEHEDQIASLREAHLEELQGLRDAQEPATEEAAEAGKGMEDLRRDLQSSFEKRLEAEREASAVDREAALTSLRREHEGQMSSLREGHAVELASLRQELAAAAEEERVKVVELERSKAEAKVSEARAALEREAAEKRSAALQADHESARERALEQQKAALETSADKNALVFQLASVKAAHGEEVGRLKEELGAVHKANLLMESQVAKAEVSIKRLQKAVSRLSTENAELCSNIVEIEHEQRREREREQGGQAKDLVEGVIKNLKDSLSLDRAKKASKKAASKKAAPAAAKTKKKKKLAKVDAGKGSWK</sequence>
<feature type="compositionally biased region" description="Polar residues" evidence="2">
    <location>
        <begin position="115"/>
        <end position="136"/>
    </location>
</feature>
<evidence type="ECO:0000256" key="1">
    <source>
        <dbReference type="SAM" id="Coils"/>
    </source>
</evidence>
<reference evidence="3 4" key="1">
    <citation type="submission" date="2024-03" db="EMBL/GenBank/DDBJ databases">
        <title>Complete genome sequence of the green alga Chloropicon roscoffensis RCC1871.</title>
        <authorList>
            <person name="Lemieux C."/>
            <person name="Pombert J.-F."/>
            <person name="Otis C."/>
            <person name="Turmel M."/>
        </authorList>
    </citation>
    <scope>NUCLEOTIDE SEQUENCE [LARGE SCALE GENOMIC DNA]</scope>
    <source>
        <strain evidence="3 4">RCC1871</strain>
    </source>
</reference>
<dbReference type="EMBL" id="CP151501">
    <property type="protein sequence ID" value="WZN59277.1"/>
    <property type="molecule type" value="Genomic_DNA"/>
</dbReference>
<feature type="region of interest" description="Disordered" evidence="2">
    <location>
        <begin position="571"/>
        <end position="591"/>
    </location>
</feature>
<gene>
    <name evidence="3" type="ORF">HKI87_01g08020</name>
</gene>
<name>A0AAX4NZ85_9CHLO</name>
<feature type="coiled-coil region" evidence="1">
    <location>
        <begin position="1046"/>
        <end position="1073"/>
    </location>
</feature>
<feature type="region of interest" description="Disordered" evidence="2">
    <location>
        <begin position="778"/>
        <end position="811"/>
    </location>
</feature>
<proteinExistence type="predicted"/>
<evidence type="ECO:0000256" key="2">
    <source>
        <dbReference type="SAM" id="MobiDB-lite"/>
    </source>
</evidence>
<protein>
    <submittedName>
        <fullName evidence="3">Uncharacterized protein</fullName>
    </submittedName>
</protein>
<dbReference type="AlphaFoldDB" id="A0AAX4NZ85"/>
<feature type="region of interest" description="Disordered" evidence="2">
    <location>
        <begin position="23"/>
        <end position="164"/>
    </location>
</feature>
<feature type="coiled-coil region" evidence="1">
    <location>
        <begin position="254"/>
        <end position="302"/>
    </location>
</feature>
<evidence type="ECO:0000313" key="4">
    <source>
        <dbReference type="Proteomes" id="UP001472866"/>
    </source>
</evidence>
<feature type="coiled-coil region" evidence="1">
    <location>
        <begin position="428"/>
        <end position="473"/>
    </location>
</feature>
<feature type="compositionally biased region" description="Basic and acidic residues" evidence="2">
    <location>
        <begin position="879"/>
        <end position="927"/>
    </location>
</feature>